<evidence type="ECO:0000313" key="1">
    <source>
        <dbReference type="EMBL" id="KIM72905.1"/>
    </source>
</evidence>
<name>A0A0C3EJU5_PILCF</name>
<dbReference type="EMBL" id="KN833102">
    <property type="protein sequence ID" value="KIM72905.1"/>
    <property type="molecule type" value="Genomic_DNA"/>
</dbReference>
<reference evidence="2" key="2">
    <citation type="submission" date="2015-01" db="EMBL/GenBank/DDBJ databases">
        <title>Evolutionary Origins and Diversification of the Mycorrhizal Mutualists.</title>
        <authorList>
            <consortium name="DOE Joint Genome Institute"/>
            <consortium name="Mycorrhizal Genomics Consortium"/>
            <person name="Kohler A."/>
            <person name="Kuo A."/>
            <person name="Nagy L.G."/>
            <person name="Floudas D."/>
            <person name="Copeland A."/>
            <person name="Barry K.W."/>
            <person name="Cichocki N."/>
            <person name="Veneault-Fourrey C."/>
            <person name="LaButti K."/>
            <person name="Lindquist E.A."/>
            <person name="Lipzen A."/>
            <person name="Lundell T."/>
            <person name="Morin E."/>
            <person name="Murat C."/>
            <person name="Riley R."/>
            <person name="Ohm R."/>
            <person name="Sun H."/>
            <person name="Tunlid A."/>
            <person name="Henrissat B."/>
            <person name="Grigoriev I.V."/>
            <person name="Hibbett D.S."/>
            <person name="Martin F."/>
        </authorList>
    </citation>
    <scope>NUCLEOTIDE SEQUENCE [LARGE SCALE GENOMIC DNA]</scope>
    <source>
        <strain evidence="2">F 1598</strain>
    </source>
</reference>
<gene>
    <name evidence="1" type="ORF">PILCRDRAFT_829507</name>
</gene>
<protein>
    <submittedName>
        <fullName evidence="1">Uncharacterized protein</fullName>
    </submittedName>
</protein>
<accession>A0A0C3EJU5</accession>
<evidence type="ECO:0000313" key="2">
    <source>
        <dbReference type="Proteomes" id="UP000054166"/>
    </source>
</evidence>
<dbReference type="InParanoid" id="A0A0C3EJU5"/>
<organism evidence="1 2">
    <name type="scientific">Piloderma croceum (strain F 1598)</name>
    <dbReference type="NCBI Taxonomy" id="765440"/>
    <lineage>
        <taxon>Eukaryota</taxon>
        <taxon>Fungi</taxon>
        <taxon>Dikarya</taxon>
        <taxon>Basidiomycota</taxon>
        <taxon>Agaricomycotina</taxon>
        <taxon>Agaricomycetes</taxon>
        <taxon>Agaricomycetidae</taxon>
        <taxon>Atheliales</taxon>
        <taxon>Atheliaceae</taxon>
        <taxon>Piloderma</taxon>
    </lineage>
</organism>
<sequence>MAVPSFVMACTYSRYVYKLFPPRNFVLTGFIEFVQLLFRFALFGPGPHSISFTWLHRLS</sequence>
<dbReference type="AlphaFoldDB" id="A0A0C3EJU5"/>
<proteinExistence type="predicted"/>
<dbReference type="HOGENOM" id="CLU_2967367_0_0_1"/>
<keyword evidence="2" id="KW-1185">Reference proteome</keyword>
<reference evidence="1 2" key="1">
    <citation type="submission" date="2014-04" db="EMBL/GenBank/DDBJ databases">
        <authorList>
            <consortium name="DOE Joint Genome Institute"/>
            <person name="Kuo A."/>
            <person name="Tarkka M."/>
            <person name="Buscot F."/>
            <person name="Kohler A."/>
            <person name="Nagy L.G."/>
            <person name="Floudas D."/>
            <person name="Copeland A."/>
            <person name="Barry K.W."/>
            <person name="Cichocki N."/>
            <person name="Veneault-Fourrey C."/>
            <person name="LaButti K."/>
            <person name="Lindquist E.A."/>
            <person name="Lipzen A."/>
            <person name="Lundell T."/>
            <person name="Morin E."/>
            <person name="Murat C."/>
            <person name="Sun H."/>
            <person name="Tunlid A."/>
            <person name="Henrissat B."/>
            <person name="Grigoriev I.V."/>
            <person name="Hibbett D.S."/>
            <person name="Martin F."/>
            <person name="Nordberg H.P."/>
            <person name="Cantor M.N."/>
            <person name="Hua S.X."/>
        </authorList>
    </citation>
    <scope>NUCLEOTIDE SEQUENCE [LARGE SCALE GENOMIC DNA]</scope>
    <source>
        <strain evidence="1 2">F 1598</strain>
    </source>
</reference>
<dbReference type="Proteomes" id="UP000054166">
    <property type="component" value="Unassembled WGS sequence"/>
</dbReference>